<name>A0A420ZBS1_UNCK3</name>
<proteinExistence type="predicted"/>
<reference evidence="1 2" key="1">
    <citation type="submission" date="2018-06" db="EMBL/GenBank/DDBJ databases">
        <title>Extensive metabolic versatility and redundancy in microbially diverse, dynamic hydrothermal sediments.</title>
        <authorList>
            <person name="Dombrowski N."/>
            <person name="Teske A."/>
            <person name="Baker B.J."/>
        </authorList>
    </citation>
    <scope>NUCLEOTIDE SEQUENCE [LARGE SCALE GENOMIC DNA]</scope>
    <source>
        <strain evidence="1">B79_G16</strain>
    </source>
</reference>
<gene>
    <name evidence="1" type="ORF">DRH29_04580</name>
</gene>
<dbReference type="AlphaFoldDB" id="A0A420ZBS1"/>
<evidence type="ECO:0000313" key="2">
    <source>
        <dbReference type="Proteomes" id="UP000281261"/>
    </source>
</evidence>
<dbReference type="EMBL" id="QMNG01000055">
    <property type="protein sequence ID" value="RLC36451.1"/>
    <property type="molecule type" value="Genomic_DNA"/>
</dbReference>
<dbReference type="Proteomes" id="UP000281261">
    <property type="component" value="Unassembled WGS sequence"/>
</dbReference>
<comment type="caution">
    <text evidence="1">The sequence shown here is derived from an EMBL/GenBank/DDBJ whole genome shotgun (WGS) entry which is preliminary data.</text>
</comment>
<evidence type="ECO:0000313" key="1">
    <source>
        <dbReference type="EMBL" id="RLC36451.1"/>
    </source>
</evidence>
<protein>
    <submittedName>
        <fullName evidence="1">Uncharacterized protein</fullName>
    </submittedName>
</protein>
<accession>A0A420ZBS1</accession>
<sequence>MENKNQDQKKYYVLRNQKTNELLGVIEAGNEIEAQDIAVSDFDICISDLNEIWELIEISKDVKQRFESSASNEEILSLIARR</sequence>
<organism evidence="1 2">
    <name type="scientific">candidate division Kazan bacterium</name>
    <dbReference type="NCBI Taxonomy" id="2202143"/>
    <lineage>
        <taxon>Bacteria</taxon>
        <taxon>Bacteria division Kazan-3B-28</taxon>
    </lineage>
</organism>